<protein>
    <recommendedName>
        <fullName evidence="2">JmjC domain-containing protein</fullName>
    </recommendedName>
</protein>
<reference evidence="3 4" key="1">
    <citation type="submission" date="2024-02" db="EMBL/GenBank/DDBJ databases">
        <title>A draft genome for the cacao thread blight pathogen Marasmius crinis-equi.</title>
        <authorList>
            <person name="Cohen S.P."/>
            <person name="Baruah I.K."/>
            <person name="Amoako-Attah I."/>
            <person name="Bukari Y."/>
            <person name="Meinhardt L.W."/>
            <person name="Bailey B.A."/>
        </authorList>
    </citation>
    <scope>NUCLEOTIDE SEQUENCE [LARGE SCALE GENOMIC DNA]</scope>
    <source>
        <strain evidence="3 4">GH-76</strain>
    </source>
</reference>
<comment type="caution">
    <text evidence="3">The sequence shown here is derived from an EMBL/GenBank/DDBJ whole genome shotgun (WGS) entry which is preliminary data.</text>
</comment>
<keyword evidence="4" id="KW-1185">Reference proteome</keyword>
<accession>A0ABR3EUW6</accession>
<feature type="compositionally biased region" description="Polar residues" evidence="1">
    <location>
        <begin position="710"/>
        <end position="720"/>
    </location>
</feature>
<evidence type="ECO:0000259" key="2">
    <source>
        <dbReference type="PROSITE" id="PS51184"/>
    </source>
</evidence>
<organism evidence="3 4">
    <name type="scientific">Marasmius crinis-equi</name>
    <dbReference type="NCBI Taxonomy" id="585013"/>
    <lineage>
        <taxon>Eukaryota</taxon>
        <taxon>Fungi</taxon>
        <taxon>Dikarya</taxon>
        <taxon>Basidiomycota</taxon>
        <taxon>Agaricomycotina</taxon>
        <taxon>Agaricomycetes</taxon>
        <taxon>Agaricomycetidae</taxon>
        <taxon>Agaricales</taxon>
        <taxon>Marasmiineae</taxon>
        <taxon>Marasmiaceae</taxon>
        <taxon>Marasmius</taxon>
    </lineage>
</organism>
<dbReference type="Gene3D" id="2.60.120.650">
    <property type="entry name" value="Cupin"/>
    <property type="match status" value="1"/>
</dbReference>
<dbReference type="EMBL" id="JBAHYK010001809">
    <property type="protein sequence ID" value="KAL0566694.1"/>
    <property type="molecule type" value="Genomic_DNA"/>
</dbReference>
<evidence type="ECO:0000256" key="1">
    <source>
        <dbReference type="SAM" id="MobiDB-lite"/>
    </source>
</evidence>
<dbReference type="PROSITE" id="PS51184">
    <property type="entry name" value="JMJC"/>
    <property type="match status" value="1"/>
</dbReference>
<name>A0ABR3EUW6_9AGAR</name>
<feature type="compositionally biased region" description="Polar residues" evidence="1">
    <location>
        <begin position="92"/>
        <end position="103"/>
    </location>
</feature>
<feature type="compositionally biased region" description="Basic residues" evidence="1">
    <location>
        <begin position="106"/>
        <end position="125"/>
    </location>
</feature>
<evidence type="ECO:0000313" key="3">
    <source>
        <dbReference type="EMBL" id="KAL0566694.1"/>
    </source>
</evidence>
<dbReference type="SUPFAM" id="SSF51197">
    <property type="entry name" value="Clavaminate synthase-like"/>
    <property type="match status" value="1"/>
</dbReference>
<evidence type="ECO:0000313" key="4">
    <source>
        <dbReference type="Proteomes" id="UP001465976"/>
    </source>
</evidence>
<feature type="domain" description="JmjC" evidence="2">
    <location>
        <begin position="403"/>
        <end position="544"/>
    </location>
</feature>
<feature type="compositionally biased region" description="Acidic residues" evidence="1">
    <location>
        <begin position="153"/>
        <end position="163"/>
    </location>
</feature>
<dbReference type="InterPro" id="IPR003347">
    <property type="entry name" value="JmjC_dom"/>
</dbReference>
<sequence>MSFLYEVWEDLSAQNKTSHYFLNDDERQHLKDPGLLKLKEMWWARVSPLLEGRIPWPGANNGSIPTWKRLATDVKTVMEAYNSWKSGVRVRLSNNVEGQTPGPSTRGKRKASTTTRNKKKQRRKTSTAGEMCTVEHDTVIEGSANVIPTPAPDTEEPMDDLGEDSGAHDRSQPSGDRPNAEFAPEREPLHFDLTTFTASERTSPPIVWKGNDGSRVTIDSPLCKYKDPEQRNVLWKAAEVMKELATTGITQIMTPDLLVIEKEWYDEKTIVDIVTPYIASNKPVLAKGARIQKSWEDGITDDTLRNLKVARNRECEVFDIVERERNALRGGDDTNDEDLKYERAINPTLGEKRWYLPTSNNRSERLNMTVDSFILGISKGKVLCILDFPTTSKKGIPFCALDHIDEAMNNTKWLGEHATWRDLTWGLIHAGQVITWWHHDADGKVTVVNAETGAKIWTLFIPNAWLSSQEVQEVNRWMAERKERLPKENLGKIVNVLLLPGDTLFMPPGMLHMVYTPVPSIFRGSSFWNINTLHLTALSLKEDSLAGEALTNVDHDYKLVFDAILRLVLSVPFMDNFEIRKSFTYLMYDLLINAQDYMSVYRSESDYPGEDEEALSALKNHRGSELKKTRNCKLALVMLEQAIKADGRRIPEEETRKSSCSKRWIQELETSYCWSDPGPIIRVGREQLTKYMPLPSLAKETGMESESDLTEVSSTLSLEY</sequence>
<proteinExistence type="predicted"/>
<gene>
    <name evidence="3" type="ORF">V5O48_015308</name>
</gene>
<feature type="region of interest" description="Disordered" evidence="1">
    <location>
        <begin position="699"/>
        <end position="720"/>
    </location>
</feature>
<feature type="region of interest" description="Disordered" evidence="1">
    <location>
        <begin position="92"/>
        <end position="187"/>
    </location>
</feature>
<dbReference type="Proteomes" id="UP001465976">
    <property type="component" value="Unassembled WGS sequence"/>
</dbReference>